<evidence type="ECO:0000313" key="2">
    <source>
        <dbReference type="EMBL" id="EKF55631.1"/>
    </source>
</evidence>
<accession>K2Q457</accession>
<dbReference type="STRING" id="555500.I215_06742"/>
<organism evidence="2 3">
    <name type="scientific">Galbibacter marinus</name>
    <dbReference type="NCBI Taxonomy" id="555500"/>
    <lineage>
        <taxon>Bacteria</taxon>
        <taxon>Pseudomonadati</taxon>
        <taxon>Bacteroidota</taxon>
        <taxon>Flavobacteriia</taxon>
        <taxon>Flavobacteriales</taxon>
        <taxon>Flavobacteriaceae</taxon>
        <taxon>Galbibacter</taxon>
    </lineage>
</organism>
<dbReference type="CDD" id="cd12797">
    <property type="entry name" value="M23_peptidase"/>
    <property type="match status" value="1"/>
</dbReference>
<protein>
    <submittedName>
        <fullName evidence="2">Peptidase M23</fullName>
    </submittedName>
</protein>
<dbReference type="OrthoDB" id="9810477at2"/>
<evidence type="ECO:0000259" key="1">
    <source>
        <dbReference type="Pfam" id="PF01551"/>
    </source>
</evidence>
<dbReference type="Proteomes" id="UP000007364">
    <property type="component" value="Unassembled WGS sequence"/>
</dbReference>
<dbReference type="Pfam" id="PF01551">
    <property type="entry name" value="Peptidase_M23"/>
    <property type="match status" value="2"/>
</dbReference>
<dbReference type="Gene3D" id="2.70.70.10">
    <property type="entry name" value="Glucose Permease (Domain IIA)"/>
    <property type="match status" value="1"/>
</dbReference>
<proteinExistence type="predicted"/>
<dbReference type="PATRIC" id="fig|555500.3.peg.1397"/>
<comment type="caution">
    <text evidence="2">The sequence shown here is derived from an EMBL/GenBank/DDBJ whole genome shotgun (WGS) entry which is preliminary data.</text>
</comment>
<feature type="domain" description="M23ase beta-sheet core" evidence="1">
    <location>
        <begin position="48"/>
        <end position="116"/>
    </location>
</feature>
<keyword evidence="3" id="KW-1185">Reference proteome</keyword>
<gene>
    <name evidence="2" type="ORF">I215_06742</name>
</gene>
<dbReference type="GO" id="GO:0004222">
    <property type="term" value="F:metalloendopeptidase activity"/>
    <property type="evidence" value="ECO:0007669"/>
    <property type="project" value="TreeGrafter"/>
</dbReference>
<dbReference type="PANTHER" id="PTHR21666:SF270">
    <property type="entry name" value="MUREIN HYDROLASE ACTIVATOR ENVC"/>
    <property type="match status" value="1"/>
</dbReference>
<dbReference type="RefSeq" id="WP_008991212.1">
    <property type="nucleotide sequence ID" value="NZ_AMSG01000006.1"/>
</dbReference>
<dbReference type="InterPro" id="IPR016047">
    <property type="entry name" value="M23ase_b-sheet_dom"/>
</dbReference>
<dbReference type="AlphaFoldDB" id="K2Q457"/>
<name>K2Q457_9FLAO</name>
<dbReference type="InterPro" id="IPR050570">
    <property type="entry name" value="Cell_wall_metabolism_enzyme"/>
</dbReference>
<dbReference type="EMBL" id="AMSG01000006">
    <property type="protein sequence ID" value="EKF55631.1"/>
    <property type="molecule type" value="Genomic_DNA"/>
</dbReference>
<sequence length="561" mass="64084">MRTLILCSFLFTQILFSQQPFPKDYFQSPLGVPIVLSGSFGELRSNHFHSGLDIKTQQREGLDVFAAAQGYVSRIKIQHYGYGKAIYLTHPNGYTTVYAHLQSFGPKLQEYVKKKQYEKQSYEIELFPKPGELSVAKGELIAYSGNTGGSGGPHLHYEIRNAKSEPINPLLFGYHVKDTRAPRILGVYGYALGGGSVINNTNNRIELRLTKKDNNTFIADKIYVQGTIGLGVETYDQFDMAYNKNGAYKVCTKVDGVPNFEFNFTSFSFAESRYINTLIDYPTYINKRKRIQKCYIEPYNRLSIYSKKDNNGMITVEPGQNYTISLEVSDLAGNVSVVEIPVEGKKQELLRAKENFRSENYLISKRDNIFKVGKATVYFPEDSFYYDFFLDLQQNGDTIKVHNHDIPMRKNYTLSIDLDSVNKRDIDKYFIAHASDNGYLSYQNTYRKSSVLSTRTRALGNFVVAKDTIGPKIRPSNFQDGQWLSNFKTLKLIITDDLSGINSYRAKINNQWVLMEYEYKKNSLTYDLSDIEFKDATHLLEVVVTDNVGNSTTYKAVFHQK</sequence>
<dbReference type="SUPFAM" id="SSF51261">
    <property type="entry name" value="Duplicated hybrid motif"/>
    <property type="match status" value="2"/>
</dbReference>
<dbReference type="eggNOG" id="COG0739">
    <property type="taxonomic scope" value="Bacteria"/>
</dbReference>
<reference evidence="2 3" key="1">
    <citation type="journal article" date="2012" name="J. Bacteriol.">
        <title>Genome Sequence of Galbibacter marinum Type Strain ck-I2-15.</title>
        <authorList>
            <person name="Lai Q."/>
            <person name="Li C."/>
            <person name="Shao Z."/>
        </authorList>
    </citation>
    <scope>NUCLEOTIDE SEQUENCE [LARGE SCALE GENOMIC DNA]</scope>
    <source>
        <strain evidence="3">ck-I2-15</strain>
    </source>
</reference>
<dbReference type="PANTHER" id="PTHR21666">
    <property type="entry name" value="PEPTIDASE-RELATED"/>
    <property type="match status" value="1"/>
</dbReference>
<dbReference type="InterPro" id="IPR011055">
    <property type="entry name" value="Dup_hybrid_motif"/>
</dbReference>
<evidence type="ECO:0000313" key="3">
    <source>
        <dbReference type="Proteomes" id="UP000007364"/>
    </source>
</evidence>
<feature type="domain" description="M23ase beta-sheet core" evidence="1">
    <location>
        <begin position="134"/>
        <end position="169"/>
    </location>
</feature>